<reference evidence="7" key="1">
    <citation type="journal article" date="2021" name="PeerJ">
        <title>Extensive microbial diversity within the chicken gut microbiome revealed by metagenomics and culture.</title>
        <authorList>
            <person name="Gilroy R."/>
            <person name="Ravi A."/>
            <person name="Getino M."/>
            <person name="Pursley I."/>
            <person name="Horton D.L."/>
            <person name="Alikhan N.F."/>
            <person name="Baker D."/>
            <person name="Gharbi K."/>
            <person name="Hall N."/>
            <person name="Watson M."/>
            <person name="Adriaenssens E.M."/>
            <person name="Foster-Nyarko E."/>
            <person name="Jarju S."/>
            <person name="Secka A."/>
            <person name="Antonio M."/>
            <person name="Oren A."/>
            <person name="Chaudhuri R.R."/>
            <person name="La Ragione R."/>
            <person name="Hildebrand F."/>
            <person name="Pallen M.J."/>
        </authorList>
    </citation>
    <scope>NUCLEOTIDE SEQUENCE</scope>
    <source>
        <strain evidence="7">4100</strain>
    </source>
</reference>
<reference evidence="7" key="2">
    <citation type="submission" date="2021-09" db="EMBL/GenBank/DDBJ databases">
        <authorList>
            <person name="Gilroy R."/>
        </authorList>
    </citation>
    <scope>NUCLEOTIDE SEQUENCE</scope>
    <source>
        <strain evidence="7">4100</strain>
    </source>
</reference>
<comment type="function">
    <text evidence="6">Catalyzes the conversion of 7,8-dihydroneopterin to 6-hydroxymethyl-7,8-dihydropterin.</text>
</comment>
<dbReference type="InterPro" id="IPR043133">
    <property type="entry name" value="GTP-CH-I_C/QueF"/>
</dbReference>
<dbReference type="NCBIfam" id="TIGR00525">
    <property type="entry name" value="folB"/>
    <property type="match status" value="1"/>
</dbReference>
<dbReference type="GO" id="GO:0005737">
    <property type="term" value="C:cytoplasm"/>
    <property type="evidence" value="ECO:0007669"/>
    <property type="project" value="TreeGrafter"/>
</dbReference>
<comment type="catalytic activity">
    <reaction evidence="1 6">
        <text>7,8-dihydroneopterin = 6-hydroxymethyl-7,8-dihydropterin + glycolaldehyde</text>
        <dbReference type="Rhea" id="RHEA:10540"/>
        <dbReference type="ChEBI" id="CHEBI:17001"/>
        <dbReference type="ChEBI" id="CHEBI:17071"/>
        <dbReference type="ChEBI" id="CHEBI:44841"/>
        <dbReference type="EC" id="4.1.2.25"/>
    </reaction>
</comment>
<evidence type="ECO:0000313" key="8">
    <source>
        <dbReference type="Proteomes" id="UP000711407"/>
    </source>
</evidence>
<keyword evidence="4 6" id="KW-0289">Folate biosynthesis</keyword>
<dbReference type="Pfam" id="PF02152">
    <property type="entry name" value="FolB"/>
    <property type="match status" value="1"/>
</dbReference>
<comment type="pathway">
    <text evidence="2 6">Cofactor biosynthesis; tetrahydrofolate biosynthesis; 2-amino-4-hydroxy-6-hydroxymethyl-7,8-dihydropteridine diphosphate from 7,8-dihydroneopterin triphosphate: step 3/4.</text>
</comment>
<evidence type="ECO:0000256" key="1">
    <source>
        <dbReference type="ARBA" id="ARBA00001353"/>
    </source>
</evidence>
<dbReference type="EMBL" id="DYXT01000049">
    <property type="protein sequence ID" value="HJE39999.1"/>
    <property type="molecule type" value="Genomic_DNA"/>
</dbReference>
<comment type="similarity">
    <text evidence="3 6">Belongs to the DHNA family.</text>
</comment>
<dbReference type="GO" id="GO:0004150">
    <property type="term" value="F:dihydroneopterin aldolase activity"/>
    <property type="evidence" value="ECO:0007669"/>
    <property type="project" value="UniProtKB-UniRule"/>
</dbReference>
<dbReference type="AlphaFoldDB" id="A0A4Q0U8A1"/>
<dbReference type="PANTHER" id="PTHR42844:SF1">
    <property type="entry name" value="DIHYDRONEOPTERIN ALDOLASE 1-RELATED"/>
    <property type="match status" value="1"/>
</dbReference>
<proteinExistence type="inferred from homology"/>
<dbReference type="SMART" id="SM00905">
    <property type="entry name" value="FolB"/>
    <property type="match status" value="1"/>
</dbReference>
<comment type="caution">
    <text evidence="7">The sequence shown here is derived from an EMBL/GenBank/DDBJ whole genome shotgun (WGS) entry which is preliminary data.</text>
</comment>
<name>A0A4Q0U8A1_9BACT</name>
<dbReference type="GO" id="GO:0046656">
    <property type="term" value="P:folic acid biosynthetic process"/>
    <property type="evidence" value="ECO:0007669"/>
    <property type="project" value="UniProtKB-UniRule"/>
</dbReference>
<dbReference type="GO" id="GO:0046654">
    <property type="term" value="P:tetrahydrofolate biosynthetic process"/>
    <property type="evidence" value="ECO:0007669"/>
    <property type="project" value="UniProtKB-UniRule"/>
</dbReference>
<organism evidence="7 8">
    <name type="scientific">Candidatus Amulumruptor caecigallinarius</name>
    <dbReference type="NCBI Taxonomy" id="2109911"/>
    <lineage>
        <taxon>Bacteria</taxon>
        <taxon>Pseudomonadati</taxon>
        <taxon>Bacteroidota</taxon>
        <taxon>Bacteroidia</taxon>
        <taxon>Bacteroidales</taxon>
        <taxon>Muribaculaceae</taxon>
        <taxon>Candidatus Amulumruptor</taxon>
    </lineage>
</organism>
<evidence type="ECO:0000256" key="3">
    <source>
        <dbReference type="ARBA" id="ARBA00005708"/>
    </source>
</evidence>
<dbReference type="NCBIfam" id="TIGR00526">
    <property type="entry name" value="folB_dom"/>
    <property type="match status" value="1"/>
</dbReference>
<dbReference type="InterPro" id="IPR006157">
    <property type="entry name" value="FolB_dom"/>
</dbReference>
<evidence type="ECO:0000256" key="4">
    <source>
        <dbReference type="ARBA" id="ARBA00022909"/>
    </source>
</evidence>
<dbReference type="Gene3D" id="3.30.1130.10">
    <property type="match status" value="1"/>
</dbReference>
<dbReference type="PANTHER" id="PTHR42844">
    <property type="entry name" value="DIHYDRONEOPTERIN ALDOLASE 1-RELATED"/>
    <property type="match status" value="1"/>
</dbReference>
<evidence type="ECO:0000256" key="6">
    <source>
        <dbReference type="RuleBase" id="RU362079"/>
    </source>
</evidence>
<gene>
    <name evidence="7" type="primary">folB</name>
    <name evidence="7" type="ORF">K8V47_09620</name>
</gene>
<dbReference type="Proteomes" id="UP000711407">
    <property type="component" value="Unassembled WGS sequence"/>
</dbReference>
<protein>
    <recommendedName>
        <fullName evidence="6">7,8-dihydroneopterin aldolase</fullName>
        <ecNumber evidence="6">4.1.2.25</ecNumber>
    </recommendedName>
</protein>
<dbReference type="SUPFAM" id="SSF55620">
    <property type="entry name" value="Tetrahydrobiopterin biosynthesis enzymes-like"/>
    <property type="match status" value="1"/>
</dbReference>
<evidence type="ECO:0000256" key="2">
    <source>
        <dbReference type="ARBA" id="ARBA00005013"/>
    </source>
</evidence>
<dbReference type="EC" id="4.1.2.25" evidence="6"/>
<keyword evidence="5 6" id="KW-0456">Lyase</keyword>
<evidence type="ECO:0000256" key="5">
    <source>
        <dbReference type="ARBA" id="ARBA00023239"/>
    </source>
</evidence>
<dbReference type="InterPro" id="IPR006156">
    <property type="entry name" value="Dihydroneopterin_aldolase"/>
</dbReference>
<evidence type="ECO:0000313" key="7">
    <source>
        <dbReference type="EMBL" id="HJE39999.1"/>
    </source>
</evidence>
<sequence>MILTVAVNGMKFNARHGLLPQERAVGNDFEVSVSVDIVTDEQAMLSDSMDASVNYADISDIIRRVMQDPCGLIETVAARIRRTIVDAYPSVVSGVVTVKKLTPPIPSSRMESASVALKWP</sequence>
<accession>A0A4Q0U8A1</accession>